<dbReference type="Gene3D" id="1.20.1050.10">
    <property type="match status" value="1"/>
</dbReference>
<dbReference type="SFLD" id="SFLDS00003">
    <property type="entry name" value="Haloacid_Dehalogenase"/>
    <property type="match status" value="1"/>
</dbReference>
<dbReference type="InterPro" id="IPR010033">
    <property type="entry name" value="HAD_SF_ppase_IIIC"/>
</dbReference>
<dbReference type="SUPFAM" id="SSF47616">
    <property type="entry name" value="GST C-terminal domain-like"/>
    <property type="match status" value="1"/>
</dbReference>
<dbReference type="InterPro" id="IPR036412">
    <property type="entry name" value="HAD-like_sf"/>
</dbReference>
<organism evidence="3 4">
    <name type="scientific">Apophysomyces ossiformis</name>
    <dbReference type="NCBI Taxonomy" id="679940"/>
    <lineage>
        <taxon>Eukaryota</taxon>
        <taxon>Fungi</taxon>
        <taxon>Fungi incertae sedis</taxon>
        <taxon>Mucoromycota</taxon>
        <taxon>Mucoromycotina</taxon>
        <taxon>Mucoromycetes</taxon>
        <taxon>Mucorales</taxon>
        <taxon>Mucorineae</taxon>
        <taxon>Mucoraceae</taxon>
        <taxon>Apophysomyces</taxon>
    </lineage>
</organism>
<dbReference type="InterPro" id="IPR004046">
    <property type="entry name" value="GST_C"/>
</dbReference>
<accession>A0A8H7BQ38</accession>
<dbReference type="SFLD" id="SFLDG01131">
    <property type="entry name" value="C1.5.2:_MDP_Like"/>
    <property type="match status" value="1"/>
</dbReference>
<dbReference type="SFLD" id="SFLDS00019">
    <property type="entry name" value="Glutathione_Transferase_(cytos"/>
    <property type="match status" value="1"/>
</dbReference>
<reference evidence="3" key="1">
    <citation type="submission" date="2020-01" db="EMBL/GenBank/DDBJ databases">
        <title>Genome Sequencing of Three Apophysomyces-Like Fungal Strains Confirms a Novel Fungal Genus in the Mucoromycota with divergent Burkholderia-like Endosymbiotic Bacteria.</title>
        <authorList>
            <person name="Stajich J.E."/>
            <person name="Macias A.M."/>
            <person name="Carter-House D."/>
            <person name="Lovett B."/>
            <person name="Kasson L.R."/>
            <person name="Berry K."/>
            <person name="Grigoriev I."/>
            <person name="Chang Y."/>
            <person name="Spatafora J."/>
            <person name="Kasson M.T."/>
        </authorList>
    </citation>
    <scope>NUCLEOTIDE SEQUENCE</scope>
    <source>
        <strain evidence="3">NRRL A-21654</strain>
    </source>
</reference>
<dbReference type="SFLD" id="SFLDG01129">
    <property type="entry name" value="C1.5:_HAD__Beta-PGM__Phosphata"/>
    <property type="match status" value="1"/>
</dbReference>
<dbReference type="EMBL" id="JABAYA010000024">
    <property type="protein sequence ID" value="KAF7729508.1"/>
    <property type="molecule type" value="Genomic_DNA"/>
</dbReference>
<dbReference type="PANTHER" id="PTHR17901:SF14">
    <property type="entry name" value="MAGNESIUM-DEPENDENT PHOSPHATASE 1"/>
    <property type="match status" value="1"/>
</dbReference>
<dbReference type="NCBIfam" id="TIGR01685">
    <property type="entry name" value="MDP-1"/>
    <property type="match status" value="1"/>
</dbReference>
<feature type="domain" description="GST N-terminal" evidence="1">
    <location>
        <begin position="7"/>
        <end position="94"/>
    </location>
</feature>
<comment type="caution">
    <text evidence="3">The sequence shown here is derived from an EMBL/GenBank/DDBJ whole genome shotgun (WGS) entry which is preliminary data.</text>
</comment>
<dbReference type="Gene3D" id="3.40.30.10">
    <property type="entry name" value="Glutaredoxin"/>
    <property type="match status" value="1"/>
</dbReference>
<protein>
    <submittedName>
        <fullName evidence="3">Uncharacterized protein</fullName>
    </submittedName>
</protein>
<dbReference type="AlphaFoldDB" id="A0A8H7BQ38"/>
<dbReference type="InterPro" id="IPR004045">
    <property type="entry name" value="Glutathione_S-Trfase_N"/>
</dbReference>
<dbReference type="SUPFAM" id="SSF56784">
    <property type="entry name" value="HAD-like"/>
    <property type="match status" value="1"/>
</dbReference>
<dbReference type="CDD" id="cd03039">
    <property type="entry name" value="GST_N_Sigma_like"/>
    <property type="match status" value="1"/>
</dbReference>
<dbReference type="InterPro" id="IPR036249">
    <property type="entry name" value="Thioredoxin-like_sf"/>
</dbReference>
<dbReference type="PROSITE" id="PS50404">
    <property type="entry name" value="GST_NTER"/>
    <property type="match status" value="1"/>
</dbReference>
<evidence type="ECO:0000259" key="1">
    <source>
        <dbReference type="PROSITE" id="PS50404"/>
    </source>
</evidence>
<evidence type="ECO:0000313" key="3">
    <source>
        <dbReference type="EMBL" id="KAF7729508.1"/>
    </source>
</evidence>
<gene>
    <name evidence="3" type="ORF">EC973_004182</name>
</gene>
<dbReference type="InterPro" id="IPR010036">
    <property type="entry name" value="MDP_1_eu_arc"/>
</dbReference>
<dbReference type="InterPro" id="IPR023214">
    <property type="entry name" value="HAD_sf"/>
</dbReference>
<feature type="domain" description="GST C-terminal" evidence="2">
    <location>
        <begin position="97"/>
        <end position="213"/>
    </location>
</feature>
<dbReference type="Pfam" id="PF02798">
    <property type="entry name" value="GST_N"/>
    <property type="match status" value="1"/>
</dbReference>
<dbReference type="Proteomes" id="UP000605846">
    <property type="component" value="Unassembled WGS sequence"/>
</dbReference>
<dbReference type="NCBIfam" id="TIGR01681">
    <property type="entry name" value="HAD-SF-IIIC"/>
    <property type="match status" value="1"/>
</dbReference>
<dbReference type="InterPro" id="IPR036282">
    <property type="entry name" value="Glutathione-S-Trfase_C_sf"/>
</dbReference>
<dbReference type="SUPFAM" id="SSF52833">
    <property type="entry name" value="Thioredoxin-like"/>
    <property type="match status" value="1"/>
</dbReference>
<keyword evidence="4" id="KW-1185">Reference proteome</keyword>
<dbReference type="GO" id="GO:0003993">
    <property type="term" value="F:acid phosphatase activity"/>
    <property type="evidence" value="ECO:0007669"/>
    <property type="project" value="TreeGrafter"/>
</dbReference>
<proteinExistence type="predicted"/>
<dbReference type="Gene3D" id="3.40.50.1000">
    <property type="entry name" value="HAD superfamily/HAD-like"/>
    <property type="match status" value="1"/>
</dbReference>
<dbReference type="InterPro" id="IPR010987">
    <property type="entry name" value="Glutathione-S-Trfase_C-like"/>
</dbReference>
<name>A0A8H7BQ38_9FUNG</name>
<dbReference type="OrthoDB" id="2865258at2759"/>
<dbReference type="InterPro" id="IPR040079">
    <property type="entry name" value="Glutathione_S-Trfase"/>
</dbReference>
<dbReference type="Pfam" id="PF14497">
    <property type="entry name" value="GST_C_3"/>
    <property type="match status" value="1"/>
</dbReference>
<dbReference type="PROSITE" id="PS50405">
    <property type="entry name" value="GST_CTER"/>
    <property type="match status" value="1"/>
</dbReference>
<evidence type="ECO:0000313" key="4">
    <source>
        <dbReference type="Proteomes" id="UP000605846"/>
    </source>
</evidence>
<evidence type="ECO:0000259" key="2">
    <source>
        <dbReference type="PROSITE" id="PS50405"/>
    </source>
</evidence>
<sequence length="411" mass="47218">MTISVFSKATLYYFDIQGSATIGLGEHIKLLLEDAGIEHEYIRLKGDQWAAKKEELVKEGYPFATLPMLEFDGKKIFKTAPILRYVSKKTGKYIGANDEENQYLDALADTSADWNVSWANARFRGTDEQKKTHAEETLPKYLNIFEKIYAKHDGPYALGQQITYIDFMIYHRIDDEGADYKAYPHLAAFVKAFTERPSLQKHLASLKHQATGLHVEAFSMVKDLPAQEIPERLPKLVVFDLDYTIWPEWIDATYGPPYVYNDKTNALTNKKAEVLTLFEHIPAIFALIRSWPDTKIAIASRSSTPDWARTALRLFRVPELDATLHDLIDYVEIYPRSKLHHFKALQASSGIDCSEMLFFDDERRNAEVRSLGVHFIHIDSRSGVTMQGFLSALEQFDRQSKLRQTKINDYF</sequence>
<dbReference type="PANTHER" id="PTHR17901">
    <property type="entry name" value="MAGNESIUM-DEPENDENT PHOSPHATASE 1 MDP1"/>
    <property type="match status" value="1"/>
</dbReference>
<dbReference type="CDD" id="cd03192">
    <property type="entry name" value="GST_C_Sigma_like"/>
    <property type="match status" value="1"/>
</dbReference>
<dbReference type="Pfam" id="PF12689">
    <property type="entry name" value="Acid_PPase"/>
    <property type="match status" value="1"/>
</dbReference>